<dbReference type="InterPro" id="IPR001387">
    <property type="entry name" value="Cro/C1-type_HTH"/>
</dbReference>
<dbReference type="PANTHER" id="PTHR40455">
    <property type="entry name" value="ANTITOXIN HIGA"/>
    <property type="match status" value="1"/>
</dbReference>
<dbReference type="PANTHER" id="PTHR40455:SF1">
    <property type="entry name" value="ANTITOXIN HIGA"/>
    <property type="match status" value="1"/>
</dbReference>
<gene>
    <name evidence="2" type="ORF">EJ104_13565</name>
</gene>
<keyword evidence="3" id="KW-1185">Reference proteome</keyword>
<dbReference type="AlphaFoldDB" id="A0A3S0KA71"/>
<proteinExistence type="predicted"/>
<dbReference type="PROSITE" id="PS50943">
    <property type="entry name" value="HTH_CROC1"/>
    <property type="match status" value="1"/>
</dbReference>
<name>A0A3S0KA71_9DEIO</name>
<dbReference type="Proteomes" id="UP000277766">
    <property type="component" value="Unassembled WGS sequence"/>
</dbReference>
<evidence type="ECO:0000313" key="2">
    <source>
        <dbReference type="EMBL" id="RTR18833.1"/>
    </source>
</evidence>
<reference evidence="2 3" key="1">
    <citation type="submission" date="2018-12" db="EMBL/GenBank/DDBJ databases">
        <title>Deinococcus radiophilus ATCC 27603 genome sequencing and assembly.</title>
        <authorList>
            <person name="Maclea K.S."/>
            <person name="Maynard C.R."/>
        </authorList>
    </citation>
    <scope>NUCLEOTIDE SEQUENCE [LARGE SCALE GENOMIC DNA]</scope>
    <source>
        <strain evidence="2 3">ATCC 27603</strain>
    </source>
</reference>
<dbReference type="EMBL" id="RXPE01000063">
    <property type="protein sequence ID" value="RTR18833.1"/>
    <property type="molecule type" value="Genomic_DNA"/>
</dbReference>
<dbReference type="Pfam" id="PF01381">
    <property type="entry name" value="HTH_3"/>
    <property type="match status" value="1"/>
</dbReference>
<dbReference type="SUPFAM" id="SSF47413">
    <property type="entry name" value="lambda repressor-like DNA-binding domains"/>
    <property type="match status" value="1"/>
</dbReference>
<organism evidence="2 3">
    <name type="scientific">Deinococcus radiophilus</name>
    <dbReference type="NCBI Taxonomy" id="32062"/>
    <lineage>
        <taxon>Bacteria</taxon>
        <taxon>Thermotogati</taxon>
        <taxon>Deinococcota</taxon>
        <taxon>Deinococci</taxon>
        <taxon>Deinococcales</taxon>
        <taxon>Deinococcaceae</taxon>
        <taxon>Deinococcus</taxon>
    </lineage>
</organism>
<sequence>MTSGLRSSAAQLLRSPIRGGTDMTATNLDQLASVWSQVEALAPGLLHPIETEEQYQQALETVDELMTRVNESEGDDPLESLLSILIERVAAYEESILPPREKNPAGVLAYLMEDRGLTQSALAVETGIDQSTISKLLAEERRFNADHARILGAYFKVGVQAFIPEID</sequence>
<comment type="caution">
    <text evidence="2">The sequence shown here is derived from an EMBL/GenBank/DDBJ whole genome shotgun (WGS) entry which is preliminary data.</text>
</comment>
<dbReference type="SMART" id="SM00530">
    <property type="entry name" value="HTH_XRE"/>
    <property type="match status" value="1"/>
</dbReference>
<dbReference type="OrthoDB" id="72906at2"/>
<evidence type="ECO:0000259" key="1">
    <source>
        <dbReference type="PROSITE" id="PS50943"/>
    </source>
</evidence>
<dbReference type="CDD" id="cd00093">
    <property type="entry name" value="HTH_XRE"/>
    <property type="match status" value="1"/>
</dbReference>
<dbReference type="InterPro" id="IPR039060">
    <property type="entry name" value="Antitox_HigA"/>
</dbReference>
<dbReference type="GO" id="GO:0001046">
    <property type="term" value="F:core promoter sequence-specific DNA binding"/>
    <property type="evidence" value="ECO:0007669"/>
    <property type="project" value="TreeGrafter"/>
</dbReference>
<accession>A0A3S0KA71</accession>
<dbReference type="GO" id="GO:0006355">
    <property type="term" value="P:regulation of DNA-templated transcription"/>
    <property type="evidence" value="ECO:0007669"/>
    <property type="project" value="InterPro"/>
</dbReference>
<dbReference type="Gene3D" id="1.10.260.40">
    <property type="entry name" value="lambda repressor-like DNA-binding domains"/>
    <property type="match status" value="1"/>
</dbReference>
<protein>
    <submittedName>
        <fullName evidence="2">Helix-turn-helix domain-containing protein</fullName>
    </submittedName>
</protein>
<feature type="domain" description="HTH cro/C1-type" evidence="1">
    <location>
        <begin position="108"/>
        <end position="162"/>
    </location>
</feature>
<evidence type="ECO:0000313" key="3">
    <source>
        <dbReference type="Proteomes" id="UP000277766"/>
    </source>
</evidence>
<dbReference type="InterPro" id="IPR010982">
    <property type="entry name" value="Lambda_DNA-bd_dom_sf"/>
</dbReference>